<accession>A0ACD3AFE2</accession>
<proteinExistence type="predicted"/>
<organism evidence="1 2">
    <name type="scientific">Pluteus cervinus</name>
    <dbReference type="NCBI Taxonomy" id="181527"/>
    <lineage>
        <taxon>Eukaryota</taxon>
        <taxon>Fungi</taxon>
        <taxon>Dikarya</taxon>
        <taxon>Basidiomycota</taxon>
        <taxon>Agaricomycotina</taxon>
        <taxon>Agaricomycetes</taxon>
        <taxon>Agaricomycetidae</taxon>
        <taxon>Agaricales</taxon>
        <taxon>Pluteineae</taxon>
        <taxon>Pluteaceae</taxon>
        <taxon>Pluteus</taxon>
    </lineage>
</organism>
<name>A0ACD3AFE2_9AGAR</name>
<evidence type="ECO:0000313" key="2">
    <source>
        <dbReference type="Proteomes" id="UP000308600"/>
    </source>
</evidence>
<protein>
    <submittedName>
        <fullName evidence="1">Uncharacterized protein</fullName>
    </submittedName>
</protein>
<keyword evidence="2" id="KW-1185">Reference proteome</keyword>
<dbReference type="Proteomes" id="UP000308600">
    <property type="component" value="Unassembled WGS sequence"/>
</dbReference>
<reference evidence="1 2" key="1">
    <citation type="journal article" date="2019" name="Nat. Ecol. Evol.">
        <title>Megaphylogeny resolves global patterns of mushroom evolution.</title>
        <authorList>
            <person name="Varga T."/>
            <person name="Krizsan K."/>
            <person name="Foldi C."/>
            <person name="Dima B."/>
            <person name="Sanchez-Garcia M."/>
            <person name="Sanchez-Ramirez S."/>
            <person name="Szollosi G.J."/>
            <person name="Szarkandi J.G."/>
            <person name="Papp V."/>
            <person name="Albert L."/>
            <person name="Andreopoulos W."/>
            <person name="Angelini C."/>
            <person name="Antonin V."/>
            <person name="Barry K.W."/>
            <person name="Bougher N.L."/>
            <person name="Buchanan P."/>
            <person name="Buyck B."/>
            <person name="Bense V."/>
            <person name="Catcheside P."/>
            <person name="Chovatia M."/>
            <person name="Cooper J."/>
            <person name="Damon W."/>
            <person name="Desjardin D."/>
            <person name="Finy P."/>
            <person name="Geml J."/>
            <person name="Haridas S."/>
            <person name="Hughes K."/>
            <person name="Justo A."/>
            <person name="Karasinski D."/>
            <person name="Kautmanova I."/>
            <person name="Kiss B."/>
            <person name="Kocsube S."/>
            <person name="Kotiranta H."/>
            <person name="LaButti K.M."/>
            <person name="Lechner B.E."/>
            <person name="Liimatainen K."/>
            <person name="Lipzen A."/>
            <person name="Lukacs Z."/>
            <person name="Mihaltcheva S."/>
            <person name="Morgado L.N."/>
            <person name="Niskanen T."/>
            <person name="Noordeloos M.E."/>
            <person name="Ohm R.A."/>
            <person name="Ortiz-Santana B."/>
            <person name="Ovrebo C."/>
            <person name="Racz N."/>
            <person name="Riley R."/>
            <person name="Savchenko A."/>
            <person name="Shiryaev A."/>
            <person name="Soop K."/>
            <person name="Spirin V."/>
            <person name="Szebenyi C."/>
            <person name="Tomsovsky M."/>
            <person name="Tulloss R.E."/>
            <person name="Uehling J."/>
            <person name="Grigoriev I.V."/>
            <person name="Vagvolgyi C."/>
            <person name="Papp T."/>
            <person name="Martin F.M."/>
            <person name="Miettinen O."/>
            <person name="Hibbett D.S."/>
            <person name="Nagy L.G."/>
        </authorList>
    </citation>
    <scope>NUCLEOTIDE SEQUENCE [LARGE SCALE GENOMIC DNA]</scope>
    <source>
        <strain evidence="1 2">NL-1719</strain>
    </source>
</reference>
<gene>
    <name evidence="1" type="ORF">BDN72DRAFT_901836</name>
</gene>
<evidence type="ECO:0000313" key="1">
    <source>
        <dbReference type="EMBL" id="TFK64094.1"/>
    </source>
</evidence>
<sequence>MSPSPPPPSNTTPSNTSSTTVSSTVESKQQPKPQLTQQPNHHGGDGATAMTSTSTRRTSTGVSPVVDLTATDNPTSNPWRDETSSNASAASGAGGPDAAYNNKSKAPETAVLDSSIVSPFNSLTLSGPGFTGPTHVKRDSIIGSGVGLGPGSTPSSPTPGFSFGIGGVDLNQRPPTPPLKPPPPSKEVLTAFDPLQDDQEQAARNAWEMTKGHPPPAVPPKDSIEDGEELEVSITVEPSGSQTPPPPRTSTGPPPSTSFSSPSFPSFAALARTFALPLGGGRHTRPHSMDVARPVPSPASLSSFVAQQQLHLQTRQGQQSPPGQSPLSEDSQLPNQQQPPQEEGSSGGGGFGFGLGFIGIGGSSSRPASRMDGKIRTPTASPGSTSASLPGAGAGSSSNSSPNARANGVSASGGARTTTSPKPTSPTPSSPGRSTQAKPSSDQFDFQIFLDQLKSKSAEPVGKYLRSFLSNFAKRTFTMSDQVKIIGDFLNFISSQMRNCEVWKNATEAEFDNAMEGIEKLVMNRLYEFTFTPEVARAEPRRPITSDDLEKDRVLAQRIALFGWLEEKHLDIPEGEGSKGFMMFAQQELIKINHYKAPRDKLICILNSCKVIFGLIRHLKKEEGADSFVPILIFVVLKANPDHLLSNVDRFRNPAKLQSEAGYYLSSLMGAVSFIENMDHTSLSNITQEEFEKNVESAIQSLPDASPVISSAIPTSYLPYKTLPRAGTPLSLTSSSAFLLSTPPKSTSESLSSTSISTPQPTQLTRPHAGDESATPLSLATPNPAHTLSEDAKRLLQKTGDTISKPLSAIGRIFTEALDGAENKLISSFERSQLGSDTFTSPSNGSSSSSGQQQGGPPPHWLQQEQIRNYPTYQGSGSIRGGVPPQTPGDGRYTPPPIQTPYKPRVRRVPSPSYSQSQGGGGGGYPSSYPGGSPGYVYSHEEYSPTRPGGGGPFTHQSLAMGPSQPYYIGGGGGNGGNPAIPPPQFASPAPTRDTDGGGFASGIFGSGGSFLSPLPARVHSLINSEAPSTYGPGSDISRTPTPNLDIAAIQAQIDSAHEQEQAETESKRETLRQIFPGVDVEIVELVLEGNGGDLGRSIEALLEMSSGE</sequence>
<dbReference type="EMBL" id="ML208489">
    <property type="protein sequence ID" value="TFK64094.1"/>
    <property type="molecule type" value="Genomic_DNA"/>
</dbReference>